<evidence type="ECO:0000256" key="7">
    <source>
        <dbReference type="ARBA" id="ARBA00023136"/>
    </source>
</evidence>
<keyword evidence="5" id="KW-0256">Endoplasmic reticulum</keyword>
<dbReference type="RefSeq" id="XP_067082915.1">
    <property type="nucleotide sequence ID" value="XM_067226814.1"/>
</dbReference>
<evidence type="ECO:0000256" key="3">
    <source>
        <dbReference type="ARBA" id="ARBA00010288"/>
    </source>
</evidence>
<dbReference type="InterPro" id="IPR007594">
    <property type="entry name" value="RFT1"/>
</dbReference>
<keyword evidence="7 9" id="KW-0472">Membrane</keyword>
<feature type="transmembrane region" description="Helical" evidence="9">
    <location>
        <begin position="424"/>
        <end position="444"/>
    </location>
</feature>
<evidence type="ECO:0000256" key="2">
    <source>
        <dbReference type="ARBA" id="ARBA00004922"/>
    </source>
</evidence>
<evidence type="ECO:0000256" key="4">
    <source>
        <dbReference type="ARBA" id="ARBA00022692"/>
    </source>
</evidence>
<dbReference type="AlphaFoldDB" id="A0A1G4IIR5"/>
<dbReference type="GO" id="GO:0005789">
    <property type="term" value="C:endoplasmic reticulum membrane"/>
    <property type="evidence" value="ECO:0007669"/>
    <property type="project" value="UniProtKB-SubCell"/>
</dbReference>
<comment type="function">
    <text evidence="8 9">Intramembrane glycolipid transporter that operates in the biosynthetic pathway of dolichol-linked oligosaccharides, the glycan precursors employed in protein asparagine (N)-glycosylation. The sequential addition of sugars to dolichol pyrophosphate produces dolichol-linked oligosaccharides containing fourteen sugars, including two GlcNAcs, nine mannoses and three glucoses. Once assembled, the oligosaccharide is transferred from the lipid to nascent proteins by oligosaccharyltransferases. The assembly of dolichol-linked oligosaccharides begins on the cytosolic side of the endoplasmic reticulum membrane and finishes in its lumen. RFT1 could mediate the translocation of the cytosolically oriented intermediate DolPP-GlcNAc2Man5, produced by ALG11, into the ER lumen where dolichol-linked oligosaccharides assembly continues. However, the intramembrane lipid transporter activity could not be confirmed in vitro.</text>
</comment>
<feature type="transmembrane region" description="Helical" evidence="9">
    <location>
        <begin position="456"/>
        <end position="480"/>
    </location>
</feature>
<comment type="similarity">
    <text evidence="3 9">Belongs to the RFT1 family.</text>
</comment>
<comment type="subcellular location">
    <subcellularLocation>
        <location evidence="1 9">Endoplasmic reticulum membrane</location>
        <topology evidence="1 9">Multi-pass membrane protein</topology>
    </subcellularLocation>
</comment>
<dbReference type="Proteomes" id="UP000195570">
    <property type="component" value="Unassembled WGS sequence"/>
</dbReference>
<keyword evidence="11" id="KW-1185">Reference proteome</keyword>
<feature type="transmembrane region" description="Helical" evidence="9">
    <location>
        <begin position="380"/>
        <end position="404"/>
    </location>
</feature>
<comment type="caution">
    <text evidence="9">Lacks conserved residue(s) required for the propagation of feature annotation.</text>
</comment>
<dbReference type="PANTHER" id="PTHR13117:SF5">
    <property type="entry name" value="PROTEIN RFT1 HOMOLOG"/>
    <property type="match status" value="1"/>
</dbReference>
<evidence type="ECO:0000256" key="1">
    <source>
        <dbReference type="ARBA" id="ARBA00004477"/>
    </source>
</evidence>
<evidence type="ECO:0000256" key="5">
    <source>
        <dbReference type="ARBA" id="ARBA00022824"/>
    </source>
</evidence>
<comment type="caution">
    <text evidence="10">The sequence shown here is derived from an EMBL/GenBank/DDBJ whole genome shotgun (WGS) entry which is preliminary data.</text>
</comment>
<protein>
    <recommendedName>
        <fullName evidence="9">Protein RFT1 homolog</fullName>
    </recommendedName>
</protein>
<dbReference type="GeneID" id="92377930"/>
<dbReference type="VEuPathDB" id="TriTrypDB:TEOVI_000399000"/>
<dbReference type="PANTHER" id="PTHR13117">
    <property type="entry name" value="ENDOPLASMIC RETICULUM MULTISPAN TRANSMEMBRANE PROTEIN-RELATED"/>
    <property type="match status" value="1"/>
</dbReference>
<feature type="transmembrane region" description="Helical" evidence="9">
    <location>
        <begin position="7"/>
        <end position="26"/>
    </location>
</feature>
<reference evidence="10" key="1">
    <citation type="submission" date="2016-09" db="EMBL/GenBank/DDBJ databases">
        <authorList>
            <person name="Hebert L."/>
            <person name="Moumen B."/>
        </authorList>
    </citation>
    <scope>NUCLEOTIDE SEQUENCE [LARGE SCALE GENOMIC DNA]</scope>
    <source>
        <strain evidence="10">OVI</strain>
    </source>
</reference>
<name>A0A1G4IIR5_TRYEQ</name>
<evidence type="ECO:0000313" key="11">
    <source>
        <dbReference type="Proteomes" id="UP000195570"/>
    </source>
</evidence>
<comment type="pathway">
    <text evidence="2">Protein modification; protein glycosylation.</text>
</comment>
<sequence>MDFKRQLASALVLNVVLKVFTFLLTAGVTRQLAPNENGVNFSFQLYFNTVLFLARESVRSVNARHNLREKSGSGGAALKVMNCAAISLPLGLLVVLVLELLHGFRITLFPSLAALANVGSVSAASAEAQGPGMDGGTLGLPEVVQVISVIAALSIEPCLAVAQSLDNVRTVVTSEFWALLARLTATISILWWYGSLSGHPWITRMCFSVANLSDALATVAYFLCLWNAPNQERGRKAAGGGGCEGDEDGEAATSMYQVRVIAARVLWGDTVQTKTSARSHPLRECLPWCYLSLHSMHDVLLREFRLFLQFFRESCLRLLLTEGEHFALAAMGSAAAVGQYSVVTNLGSLIVRLVFRVWETACFARWSRDIAAGRMADASVLLFVMLRVSLYFGAVAILLGPPLAELVLLRLFTRRWATAETVRALQLYCYQLPLMGWYGLLDAFVRATASPRVLRLAQQVLVVQAAVYVAFCFAALRLHWVGDPVAGLIVANGISTGLRCATSLWMIIKTPGRPQQESRRFEVQLRDFSAVFDSRIATVWFLLFGCTRMLLPFISLTTSGVVSVVLFFPLFAASVLRWDPETRVVVKALVLSSKRSGE</sequence>
<gene>
    <name evidence="10" type="ORF">TEOVI_000399000</name>
</gene>
<feature type="transmembrane region" description="Helical" evidence="9">
    <location>
        <begin position="550"/>
        <end position="573"/>
    </location>
</feature>
<evidence type="ECO:0000256" key="9">
    <source>
        <dbReference type="RuleBase" id="RU365067"/>
    </source>
</evidence>
<feature type="transmembrane region" description="Helical" evidence="9">
    <location>
        <begin position="486"/>
        <end position="508"/>
    </location>
</feature>
<dbReference type="Pfam" id="PF04506">
    <property type="entry name" value="Rft-1"/>
    <property type="match status" value="2"/>
</dbReference>
<dbReference type="EMBL" id="CZPT02001856">
    <property type="protein sequence ID" value="SCU72414.1"/>
    <property type="molecule type" value="Genomic_DNA"/>
</dbReference>
<proteinExistence type="inferred from homology"/>
<evidence type="ECO:0000256" key="8">
    <source>
        <dbReference type="ARBA" id="ARBA00045912"/>
    </source>
</evidence>
<dbReference type="GO" id="GO:0006488">
    <property type="term" value="P:dolichol-linked oligosaccharide biosynthetic process"/>
    <property type="evidence" value="ECO:0007669"/>
    <property type="project" value="InterPro"/>
</dbReference>
<dbReference type="GO" id="GO:0034203">
    <property type="term" value="P:glycolipid translocation"/>
    <property type="evidence" value="ECO:0007669"/>
    <property type="project" value="TreeGrafter"/>
</dbReference>
<accession>A0A1G4IIR5</accession>
<evidence type="ECO:0000256" key="6">
    <source>
        <dbReference type="ARBA" id="ARBA00022989"/>
    </source>
</evidence>
<organism evidence="10 11">
    <name type="scientific">Trypanosoma equiperdum</name>
    <dbReference type="NCBI Taxonomy" id="5694"/>
    <lineage>
        <taxon>Eukaryota</taxon>
        <taxon>Discoba</taxon>
        <taxon>Euglenozoa</taxon>
        <taxon>Kinetoplastea</taxon>
        <taxon>Metakinetoplastina</taxon>
        <taxon>Trypanosomatida</taxon>
        <taxon>Trypanosomatidae</taxon>
        <taxon>Trypanosoma</taxon>
    </lineage>
</organism>
<keyword evidence="4 9" id="KW-0812">Transmembrane</keyword>
<evidence type="ECO:0000313" key="10">
    <source>
        <dbReference type="EMBL" id="SCU72414.1"/>
    </source>
</evidence>
<keyword evidence="6 9" id="KW-1133">Transmembrane helix</keyword>